<evidence type="ECO:0000313" key="2">
    <source>
        <dbReference type="Proteomes" id="UP000236333"/>
    </source>
</evidence>
<dbReference type="Proteomes" id="UP000236333">
    <property type="component" value="Unassembled WGS sequence"/>
</dbReference>
<name>A0A2J8A3I7_9CHLO</name>
<protein>
    <submittedName>
        <fullName evidence="1">Uncharacterized protein</fullName>
    </submittedName>
</protein>
<keyword evidence="2" id="KW-1185">Reference proteome</keyword>
<evidence type="ECO:0000313" key="1">
    <source>
        <dbReference type="EMBL" id="PNH07066.1"/>
    </source>
</evidence>
<sequence>MATNAAAADLVPLISRYFGRTVAAVPAARATASLASSTAAPSTRMTLSDGDSPGFRVVAMSAGGGAMMAMSAGGGAGAVTGVRFLSMLNGAKRAAADPIMAEAISKYF</sequence>
<gene>
    <name evidence="1" type="ORF">TSOC_006513</name>
</gene>
<comment type="caution">
    <text evidence="1">The sequence shown here is derived from an EMBL/GenBank/DDBJ whole genome shotgun (WGS) entry which is preliminary data.</text>
</comment>
<dbReference type="AlphaFoldDB" id="A0A2J8A3I7"/>
<reference evidence="1 2" key="1">
    <citation type="journal article" date="2017" name="Mol. Biol. Evol.">
        <title>The 4-celled Tetrabaena socialis nuclear genome reveals the essential components for genetic control of cell number at the origin of multicellularity in the volvocine lineage.</title>
        <authorList>
            <person name="Featherston J."/>
            <person name="Arakaki Y."/>
            <person name="Hanschen E.R."/>
            <person name="Ferris P.J."/>
            <person name="Michod R.E."/>
            <person name="Olson B.J.S.C."/>
            <person name="Nozaki H."/>
            <person name="Durand P.M."/>
        </authorList>
    </citation>
    <scope>NUCLEOTIDE SEQUENCE [LARGE SCALE GENOMIC DNA]</scope>
    <source>
        <strain evidence="1 2">NIES-571</strain>
    </source>
</reference>
<dbReference type="EMBL" id="PGGS01000200">
    <property type="protein sequence ID" value="PNH07066.1"/>
    <property type="molecule type" value="Genomic_DNA"/>
</dbReference>
<accession>A0A2J8A3I7</accession>
<organism evidence="1 2">
    <name type="scientific">Tetrabaena socialis</name>
    <dbReference type="NCBI Taxonomy" id="47790"/>
    <lineage>
        <taxon>Eukaryota</taxon>
        <taxon>Viridiplantae</taxon>
        <taxon>Chlorophyta</taxon>
        <taxon>core chlorophytes</taxon>
        <taxon>Chlorophyceae</taxon>
        <taxon>CS clade</taxon>
        <taxon>Chlamydomonadales</taxon>
        <taxon>Tetrabaenaceae</taxon>
        <taxon>Tetrabaena</taxon>
    </lineage>
</organism>
<proteinExistence type="predicted"/>